<organism evidence="2 3">
    <name type="scientific">Naematelia encephala</name>
    <dbReference type="NCBI Taxonomy" id="71784"/>
    <lineage>
        <taxon>Eukaryota</taxon>
        <taxon>Fungi</taxon>
        <taxon>Dikarya</taxon>
        <taxon>Basidiomycota</taxon>
        <taxon>Agaricomycotina</taxon>
        <taxon>Tremellomycetes</taxon>
        <taxon>Tremellales</taxon>
        <taxon>Naemateliaceae</taxon>
        <taxon>Naematelia</taxon>
    </lineage>
</organism>
<sequence>MASKRAASDLDESPSTHIVKRARKPLSPGNPPATVFSQLVHGLWGYTFGLLGEPTQTLSNGSASSSRRTLKSHPSSSAVSLANTATSSLHTPPSPSDAAEGSRALIRTYEQPDQGNSRSPIDLTYDSDEDGPSRISSPPNLPREPLAESSRYTKPRSRARIPTRPDVSIDREVRDYPWLSARASPTPSNSSSTSPARRKRSSSFRPGKQKQESLSQSHFGLDRRRLKRIERAMQEGDPKGHKAWERVWSFWSRESKKKKDRELSSKRISTSVPVEKKCC</sequence>
<comment type="caution">
    <text evidence="2">The sequence shown here is derived from an EMBL/GenBank/DDBJ whole genome shotgun (WGS) entry which is preliminary data.</text>
</comment>
<name>A0A1Y2AYL2_9TREE</name>
<feature type="compositionally biased region" description="Polar residues" evidence="1">
    <location>
        <begin position="54"/>
        <end position="91"/>
    </location>
</feature>
<dbReference type="AlphaFoldDB" id="A0A1Y2AYL2"/>
<gene>
    <name evidence="2" type="ORF">BCR39DRAFT_230663</name>
</gene>
<dbReference type="InParanoid" id="A0A1Y2AYL2"/>
<dbReference type="EMBL" id="MCFC01000039">
    <property type="protein sequence ID" value="ORY27380.1"/>
    <property type="molecule type" value="Genomic_DNA"/>
</dbReference>
<feature type="region of interest" description="Disordered" evidence="1">
    <location>
        <begin position="254"/>
        <end position="279"/>
    </location>
</feature>
<feature type="compositionally biased region" description="Low complexity" evidence="1">
    <location>
        <begin position="180"/>
        <end position="195"/>
    </location>
</feature>
<reference evidence="2 3" key="1">
    <citation type="submission" date="2016-07" db="EMBL/GenBank/DDBJ databases">
        <title>Pervasive Adenine N6-methylation of Active Genes in Fungi.</title>
        <authorList>
            <consortium name="DOE Joint Genome Institute"/>
            <person name="Mondo S.J."/>
            <person name="Dannebaum R.O."/>
            <person name="Kuo R.C."/>
            <person name="Labutti K."/>
            <person name="Haridas S."/>
            <person name="Kuo A."/>
            <person name="Salamov A."/>
            <person name="Ahrendt S.R."/>
            <person name="Lipzen A."/>
            <person name="Sullivan W."/>
            <person name="Andreopoulos W.B."/>
            <person name="Clum A."/>
            <person name="Lindquist E."/>
            <person name="Daum C."/>
            <person name="Ramamoorthy G.K."/>
            <person name="Gryganskyi A."/>
            <person name="Culley D."/>
            <person name="Magnuson J.K."/>
            <person name="James T.Y."/>
            <person name="O'Malley M.A."/>
            <person name="Stajich J.E."/>
            <person name="Spatafora J.W."/>
            <person name="Visel A."/>
            <person name="Grigoriev I.V."/>
        </authorList>
    </citation>
    <scope>NUCLEOTIDE SEQUENCE [LARGE SCALE GENOMIC DNA]</scope>
    <source>
        <strain evidence="2 3">68-887.2</strain>
    </source>
</reference>
<accession>A0A1Y2AYL2</accession>
<feature type="region of interest" description="Disordered" evidence="1">
    <location>
        <begin position="1"/>
        <end position="33"/>
    </location>
</feature>
<evidence type="ECO:0000313" key="2">
    <source>
        <dbReference type="EMBL" id="ORY27380.1"/>
    </source>
</evidence>
<dbReference type="Proteomes" id="UP000193986">
    <property type="component" value="Unassembled WGS sequence"/>
</dbReference>
<proteinExistence type="predicted"/>
<keyword evidence="3" id="KW-1185">Reference proteome</keyword>
<feature type="compositionally biased region" description="Basic and acidic residues" evidence="1">
    <location>
        <begin position="229"/>
        <end position="239"/>
    </location>
</feature>
<evidence type="ECO:0000313" key="3">
    <source>
        <dbReference type="Proteomes" id="UP000193986"/>
    </source>
</evidence>
<feature type="region of interest" description="Disordered" evidence="1">
    <location>
        <begin position="54"/>
        <end position="239"/>
    </location>
</feature>
<evidence type="ECO:0000256" key="1">
    <source>
        <dbReference type="SAM" id="MobiDB-lite"/>
    </source>
</evidence>
<protein>
    <submittedName>
        <fullName evidence="2">Uncharacterized protein</fullName>
    </submittedName>
</protein>